<evidence type="ECO:0000313" key="1">
    <source>
        <dbReference type="EMBL" id="KAA6327005.1"/>
    </source>
</evidence>
<name>A0A5J4R0C2_9EUKA</name>
<feature type="non-terminal residue" evidence="1">
    <location>
        <position position="1"/>
    </location>
</feature>
<protein>
    <submittedName>
        <fullName evidence="1">Uncharacterized protein</fullName>
    </submittedName>
</protein>
<organism evidence="1 2">
    <name type="scientific">Streblomastix strix</name>
    <dbReference type="NCBI Taxonomy" id="222440"/>
    <lineage>
        <taxon>Eukaryota</taxon>
        <taxon>Metamonada</taxon>
        <taxon>Preaxostyla</taxon>
        <taxon>Oxymonadida</taxon>
        <taxon>Streblomastigidae</taxon>
        <taxon>Streblomastix</taxon>
    </lineage>
</organism>
<sequence>NNDDWANGLQREIQRQQLRSFRVRRNRREQALPPIQNVSGAPVYMSSLRTAQENAFRVANRISPNLDEESSVSWTSPESINQERDIPIPNFQTARQLLVAQDNQEQLNKQIISRCYRLSGASVQGVWVAPV</sequence>
<dbReference type="Proteomes" id="UP000324800">
    <property type="component" value="Unassembled WGS sequence"/>
</dbReference>
<dbReference type="AlphaFoldDB" id="A0A5J4R0C2"/>
<comment type="caution">
    <text evidence="1">The sequence shown here is derived from an EMBL/GenBank/DDBJ whole genome shotgun (WGS) entry which is preliminary data.</text>
</comment>
<gene>
    <name evidence="1" type="ORF">EZS28_053874</name>
</gene>
<evidence type="ECO:0000313" key="2">
    <source>
        <dbReference type="Proteomes" id="UP000324800"/>
    </source>
</evidence>
<dbReference type="EMBL" id="SNRW01043677">
    <property type="protein sequence ID" value="KAA6327005.1"/>
    <property type="molecule type" value="Genomic_DNA"/>
</dbReference>
<accession>A0A5J4R0C2</accession>
<proteinExistence type="predicted"/>
<reference evidence="1 2" key="1">
    <citation type="submission" date="2019-03" db="EMBL/GenBank/DDBJ databases">
        <title>Single cell metagenomics reveals metabolic interactions within the superorganism composed of flagellate Streblomastix strix and complex community of Bacteroidetes bacteria on its surface.</title>
        <authorList>
            <person name="Treitli S.C."/>
            <person name="Kolisko M."/>
            <person name="Husnik F."/>
            <person name="Keeling P."/>
            <person name="Hampl V."/>
        </authorList>
    </citation>
    <scope>NUCLEOTIDE SEQUENCE [LARGE SCALE GENOMIC DNA]</scope>
    <source>
        <strain evidence="1">ST1C</strain>
    </source>
</reference>